<gene>
    <name evidence="2" type="ORF">K466DRAFT_559386</name>
</gene>
<feature type="region of interest" description="Disordered" evidence="1">
    <location>
        <begin position="1"/>
        <end position="35"/>
    </location>
</feature>
<keyword evidence="3" id="KW-1185">Reference proteome</keyword>
<dbReference type="Gene3D" id="3.30.710.10">
    <property type="entry name" value="Potassium Channel Kv1.1, Chain A"/>
    <property type="match status" value="1"/>
</dbReference>
<proteinExistence type="predicted"/>
<feature type="compositionally biased region" description="Basic residues" evidence="1">
    <location>
        <begin position="449"/>
        <end position="461"/>
    </location>
</feature>
<evidence type="ECO:0008006" key="4">
    <source>
        <dbReference type="Google" id="ProtNLM"/>
    </source>
</evidence>
<feature type="region of interest" description="Disordered" evidence="1">
    <location>
        <begin position="449"/>
        <end position="479"/>
    </location>
</feature>
<dbReference type="EMBL" id="ML211842">
    <property type="protein sequence ID" value="TFK80123.1"/>
    <property type="molecule type" value="Genomic_DNA"/>
</dbReference>
<feature type="compositionally biased region" description="Polar residues" evidence="1">
    <location>
        <begin position="388"/>
        <end position="397"/>
    </location>
</feature>
<evidence type="ECO:0000313" key="3">
    <source>
        <dbReference type="Proteomes" id="UP000308197"/>
    </source>
</evidence>
<sequence length="479" mass="51508">MSGRASPVSSQWGLEDSVAPRPPSPTRPLSKPATALTSVERALKTSLSPPEIRDVHLYAFSRRVLYSDGAIRIDCPQPILAIGSILKETDHFSKLLTSGFSEMNSDAPHAIRQYTHESEYDYETDSDLDEFEEADSIPSPVAGSSSSSSSRSKGKGKDDGEMGEEDKAHVQSKGVGDTKAHQILIPSIAHRTLKACVFYLYTGKTNFLPLTSEGALQRALALLTTSESAAPACSPKSTFRLAESYGMTELQDLAYDGIVSRLKPENIVEEAFSSFFARLVADSTLPYDRLREHAVSYLSQHYSTPAIQNLLPHIIERVVLGDMPHAGGVLRSLLGLRVAVSGPLPSFAAVAPSAHAIRSTPVPARAGPPSPAATHSDAGRNVPGGTPPSANISALSPSRQLEAVSTNPSEAGVSLGLFNAFKAFQGKEAVYKESTEPFVVIAEQTRVSKKSAMMRKNKKFKGRSDEESRTQGQGLDCRR</sequence>
<reference evidence="2 3" key="1">
    <citation type="journal article" date="2019" name="Nat. Ecol. Evol.">
        <title>Megaphylogeny resolves global patterns of mushroom evolution.</title>
        <authorList>
            <person name="Varga T."/>
            <person name="Krizsan K."/>
            <person name="Foldi C."/>
            <person name="Dima B."/>
            <person name="Sanchez-Garcia M."/>
            <person name="Sanchez-Ramirez S."/>
            <person name="Szollosi G.J."/>
            <person name="Szarkandi J.G."/>
            <person name="Papp V."/>
            <person name="Albert L."/>
            <person name="Andreopoulos W."/>
            <person name="Angelini C."/>
            <person name="Antonin V."/>
            <person name="Barry K.W."/>
            <person name="Bougher N.L."/>
            <person name="Buchanan P."/>
            <person name="Buyck B."/>
            <person name="Bense V."/>
            <person name="Catcheside P."/>
            <person name="Chovatia M."/>
            <person name="Cooper J."/>
            <person name="Damon W."/>
            <person name="Desjardin D."/>
            <person name="Finy P."/>
            <person name="Geml J."/>
            <person name="Haridas S."/>
            <person name="Hughes K."/>
            <person name="Justo A."/>
            <person name="Karasinski D."/>
            <person name="Kautmanova I."/>
            <person name="Kiss B."/>
            <person name="Kocsube S."/>
            <person name="Kotiranta H."/>
            <person name="LaButti K.M."/>
            <person name="Lechner B.E."/>
            <person name="Liimatainen K."/>
            <person name="Lipzen A."/>
            <person name="Lukacs Z."/>
            <person name="Mihaltcheva S."/>
            <person name="Morgado L.N."/>
            <person name="Niskanen T."/>
            <person name="Noordeloos M.E."/>
            <person name="Ohm R.A."/>
            <person name="Ortiz-Santana B."/>
            <person name="Ovrebo C."/>
            <person name="Racz N."/>
            <person name="Riley R."/>
            <person name="Savchenko A."/>
            <person name="Shiryaev A."/>
            <person name="Soop K."/>
            <person name="Spirin V."/>
            <person name="Szebenyi C."/>
            <person name="Tomsovsky M."/>
            <person name="Tulloss R.E."/>
            <person name="Uehling J."/>
            <person name="Grigoriev I.V."/>
            <person name="Vagvolgyi C."/>
            <person name="Papp T."/>
            <person name="Martin F.M."/>
            <person name="Miettinen O."/>
            <person name="Hibbett D.S."/>
            <person name="Nagy L.G."/>
        </authorList>
    </citation>
    <scope>NUCLEOTIDE SEQUENCE [LARGE SCALE GENOMIC DNA]</scope>
    <source>
        <strain evidence="2 3">HHB13444</strain>
    </source>
</reference>
<evidence type="ECO:0000313" key="2">
    <source>
        <dbReference type="EMBL" id="TFK80123.1"/>
    </source>
</evidence>
<evidence type="ECO:0000256" key="1">
    <source>
        <dbReference type="SAM" id="MobiDB-lite"/>
    </source>
</evidence>
<protein>
    <recommendedName>
        <fullName evidence="4">BTB domain-containing protein</fullName>
    </recommendedName>
</protein>
<dbReference type="STRING" id="1314778.A0A5C3P301"/>
<feature type="compositionally biased region" description="Basic and acidic residues" evidence="1">
    <location>
        <begin position="155"/>
        <end position="169"/>
    </location>
</feature>
<dbReference type="InParanoid" id="A0A5C3P301"/>
<accession>A0A5C3P301</accession>
<dbReference type="Proteomes" id="UP000308197">
    <property type="component" value="Unassembled WGS sequence"/>
</dbReference>
<dbReference type="InterPro" id="IPR011333">
    <property type="entry name" value="SKP1/BTB/POZ_sf"/>
</dbReference>
<organism evidence="2 3">
    <name type="scientific">Polyporus arcularius HHB13444</name>
    <dbReference type="NCBI Taxonomy" id="1314778"/>
    <lineage>
        <taxon>Eukaryota</taxon>
        <taxon>Fungi</taxon>
        <taxon>Dikarya</taxon>
        <taxon>Basidiomycota</taxon>
        <taxon>Agaricomycotina</taxon>
        <taxon>Agaricomycetes</taxon>
        <taxon>Polyporales</taxon>
        <taxon>Polyporaceae</taxon>
        <taxon>Polyporus</taxon>
    </lineage>
</organism>
<feature type="region of interest" description="Disordered" evidence="1">
    <location>
        <begin position="135"/>
        <end position="175"/>
    </location>
</feature>
<feature type="region of interest" description="Disordered" evidence="1">
    <location>
        <begin position="360"/>
        <end position="397"/>
    </location>
</feature>
<name>A0A5C3P301_9APHY</name>
<dbReference type="AlphaFoldDB" id="A0A5C3P301"/>